<feature type="transmembrane region" description="Helical" evidence="2">
    <location>
        <begin position="21"/>
        <end position="41"/>
    </location>
</feature>
<protein>
    <submittedName>
        <fullName evidence="3">Uncharacterized protein</fullName>
    </submittedName>
</protein>
<dbReference type="Proteomes" id="UP000886520">
    <property type="component" value="Chromosome 23"/>
</dbReference>
<feature type="region of interest" description="Disordered" evidence="1">
    <location>
        <begin position="125"/>
        <end position="157"/>
    </location>
</feature>
<name>A0A9D4Z3J9_ADICA</name>
<evidence type="ECO:0000256" key="2">
    <source>
        <dbReference type="SAM" id="Phobius"/>
    </source>
</evidence>
<keyword evidence="2" id="KW-0812">Transmembrane</keyword>
<gene>
    <name evidence="3" type="ORF">GOP47_0023638</name>
</gene>
<accession>A0A9D4Z3J9</accession>
<comment type="caution">
    <text evidence="3">The sequence shown here is derived from an EMBL/GenBank/DDBJ whole genome shotgun (WGS) entry which is preliminary data.</text>
</comment>
<sequence>MAALLIIEKQRQRIISRSLPGSLIFIAMWYIAIAISVIPSVECRSVPTSPLSDETAEELVAAAANSISRRPPQPSAPAAAADVDRDNALLFAASATATSKLQVLKADQWKLRRLWISVTGKEALPSAMNAPSSSPVVATATRNERLPEAYGQEHNSQ</sequence>
<reference evidence="3" key="1">
    <citation type="submission" date="2021-01" db="EMBL/GenBank/DDBJ databases">
        <title>Adiantum capillus-veneris genome.</title>
        <authorList>
            <person name="Fang Y."/>
            <person name="Liao Q."/>
        </authorList>
    </citation>
    <scope>NUCLEOTIDE SEQUENCE</scope>
    <source>
        <strain evidence="3">H3</strain>
        <tissue evidence="3">Leaf</tissue>
    </source>
</reference>
<keyword evidence="2" id="KW-0472">Membrane</keyword>
<dbReference type="AlphaFoldDB" id="A0A9D4Z3J9"/>
<dbReference type="EMBL" id="JABFUD020000023">
    <property type="protein sequence ID" value="KAI5061133.1"/>
    <property type="molecule type" value="Genomic_DNA"/>
</dbReference>
<keyword evidence="2" id="KW-1133">Transmembrane helix</keyword>
<organism evidence="3 4">
    <name type="scientific">Adiantum capillus-veneris</name>
    <name type="common">Maidenhair fern</name>
    <dbReference type="NCBI Taxonomy" id="13818"/>
    <lineage>
        <taxon>Eukaryota</taxon>
        <taxon>Viridiplantae</taxon>
        <taxon>Streptophyta</taxon>
        <taxon>Embryophyta</taxon>
        <taxon>Tracheophyta</taxon>
        <taxon>Polypodiopsida</taxon>
        <taxon>Polypodiidae</taxon>
        <taxon>Polypodiales</taxon>
        <taxon>Pteridineae</taxon>
        <taxon>Pteridaceae</taxon>
        <taxon>Vittarioideae</taxon>
        <taxon>Adiantum</taxon>
    </lineage>
</organism>
<keyword evidence="4" id="KW-1185">Reference proteome</keyword>
<evidence type="ECO:0000256" key="1">
    <source>
        <dbReference type="SAM" id="MobiDB-lite"/>
    </source>
</evidence>
<evidence type="ECO:0000313" key="4">
    <source>
        <dbReference type="Proteomes" id="UP000886520"/>
    </source>
</evidence>
<proteinExistence type="predicted"/>
<evidence type="ECO:0000313" key="3">
    <source>
        <dbReference type="EMBL" id="KAI5061133.1"/>
    </source>
</evidence>